<accession>A0AAQ1GJ07</accession>
<proteinExistence type="predicted"/>
<comment type="caution">
    <text evidence="1">The sequence shown here is derived from an EMBL/GenBank/DDBJ whole genome shotgun (WGS) entry which is preliminary data.</text>
</comment>
<protein>
    <submittedName>
        <fullName evidence="1">Uncharacterized protein</fullName>
    </submittedName>
</protein>
<evidence type="ECO:0000313" key="1">
    <source>
        <dbReference type="EMBL" id="SEK02670.1"/>
    </source>
</evidence>
<dbReference type="AlphaFoldDB" id="A0AAQ1GJ07"/>
<organism evidence="1 2">
    <name type="scientific">Paraburkholderia tropica</name>
    <dbReference type="NCBI Taxonomy" id="92647"/>
    <lineage>
        <taxon>Bacteria</taxon>
        <taxon>Pseudomonadati</taxon>
        <taxon>Pseudomonadota</taxon>
        <taxon>Betaproteobacteria</taxon>
        <taxon>Burkholderiales</taxon>
        <taxon>Burkholderiaceae</taxon>
        <taxon>Paraburkholderia</taxon>
    </lineage>
</organism>
<dbReference type="EMBL" id="FNZM01000013">
    <property type="protein sequence ID" value="SEK02670.1"/>
    <property type="molecule type" value="Genomic_DNA"/>
</dbReference>
<dbReference type="RefSeq" id="WP_074985419.1">
    <property type="nucleotide sequence ID" value="NZ_CADFGN010000001.1"/>
</dbReference>
<dbReference type="Proteomes" id="UP000183529">
    <property type="component" value="Unassembled WGS sequence"/>
</dbReference>
<evidence type="ECO:0000313" key="2">
    <source>
        <dbReference type="Proteomes" id="UP000183529"/>
    </source>
</evidence>
<reference evidence="1 2" key="1">
    <citation type="submission" date="2016-10" db="EMBL/GenBank/DDBJ databases">
        <authorList>
            <person name="Varghese N."/>
            <person name="Submissions S."/>
        </authorList>
    </citation>
    <scope>NUCLEOTIDE SEQUENCE [LARGE SCALE GENOMIC DNA]</scope>
    <source>
        <strain evidence="1 2">LMG 22274</strain>
    </source>
</reference>
<sequence>MDYETKLIQARLDAIEAVLLSIAVQDADGMEKVRDALSKGYRDAKAAHEAPNVTTIQQAIQFEMRPARDRLGEQAKVEAFRRLCRSYGASMDE</sequence>
<name>A0AAQ1GJ07_9BURK</name>
<gene>
    <name evidence="1" type="ORF">SAMN05216550_113199</name>
</gene>